<dbReference type="InterPro" id="IPR005481">
    <property type="entry name" value="BC-like_N"/>
</dbReference>
<keyword evidence="9" id="KW-1185">Reference proteome</keyword>
<dbReference type="PANTHER" id="PTHR18866">
    <property type="entry name" value="CARBOXYLASE:PYRUVATE/ACETYL-COA/PROPIONYL-COA CARBOXYLASE"/>
    <property type="match status" value="1"/>
</dbReference>
<dbReference type="AlphaFoldDB" id="A0AA35WT45"/>
<dbReference type="Proteomes" id="UP001174909">
    <property type="component" value="Unassembled WGS sequence"/>
</dbReference>
<gene>
    <name evidence="8" type="ORF">GBAR_LOCUS15938</name>
</gene>
<evidence type="ECO:0000256" key="3">
    <source>
        <dbReference type="ARBA" id="ARBA00022840"/>
    </source>
</evidence>
<evidence type="ECO:0000313" key="8">
    <source>
        <dbReference type="EMBL" id="CAI8027971.1"/>
    </source>
</evidence>
<dbReference type="PROSITE" id="PS50975">
    <property type="entry name" value="ATP_GRASP"/>
    <property type="match status" value="1"/>
</dbReference>
<accession>A0AA35WT45</accession>
<dbReference type="SUPFAM" id="SSF52440">
    <property type="entry name" value="PreATP-grasp domain"/>
    <property type="match status" value="1"/>
</dbReference>
<keyword evidence="3 5" id="KW-0067">ATP-binding</keyword>
<dbReference type="InterPro" id="IPR011761">
    <property type="entry name" value="ATP-grasp"/>
</dbReference>
<organism evidence="8 9">
    <name type="scientific">Geodia barretti</name>
    <name type="common">Barrett's horny sponge</name>
    <dbReference type="NCBI Taxonomy" id="519541"/>
    <lineage>
        <taxon>Eukaryota</taxon>
        <taxon>Metazoa</taxon>
        <taxon>Porifera</taxon>
        <taxon>Demospongiae</taxon>
        <taxon>Heteroscleromorpha</taxon>
        <taxon>Tetractinellida</taxon>
        <taxon>Astrophorina</taxon>
        <taxon>Geodiidae</taxon>
        <taxon>Geodia</taxon>
    </lineage>
</organism>
<dbReference type="SUPFAM" id="SSF56059">
    <property type="entry name" value="Glutathione synthetase ATP-binding domain-like"/>
    <property type="match status" value="1"/>
</dbReference>
<proteinExistence type="predicted"/>
<evidence type="ECO:0000256" key="1">
    <source>
        <dbReference type="ARBA" id="ARBA00022598"/>
    </source>
</evidence>
<evidence type="ECO:0000259" key="7">
    <source>
        <dbReference type="PROSITE" id="PS50979"/>
    </source>
</evidence>
<evidence type="ECO:0000313" key="9">
    <source>
        <dbReference type="Proteomes" id="UP001174909"/>
    </source>
</evidence>
<dbReference type="GO" id="GO:0016874">
    <property type="term" value="F:ligase activity"/>
    <property type="evidence" value="ECO:0007669"/>
    <property type="project" value="UniProtKB-KW"/>
</dbReference>
<keyword evidence="2 5" id="KW-0547">Nucleotide-binding</keyword>
<keyword evidence="4" id="KW-0092">Biotin</keyword>
<feature type="domain" description="ATP-grasp" evidence="6">
    <location>
        <begin position="121"/>
        <end position="293"/>
    </location>
</feature>
<dbReference type="Gene3D" id="3.30.470.20">
    <property type="entry name" value="ATP-grasp fold, B domain"/>
    <property type="match status" value="1"/>
</dbReference>
<sequence>VFDKVLVANRGEIACRVIRTCRNLGVSTVAVYTPAEGRPMHSDLADEAHVLPESATPAGAYLDAGAIVDIAVNSGADAIHPGYGFLSESPALAEKCAQHGIAFVGPHPELARLMADKWAARKKMATLGVQVLPGARVDADDQESATAAIEEVGLPLIVKAIDGGGGIGMQVVESESRLQRALRRASSSALRAFGSPEVYIEKFITRARHIEIQIIADEHGNVRHLWERECSAQRRHQKVIEEAPAPCLPDLLRQSLVDMSVKAARETNYVGAGTFEFIVDDSHSAYFLEANTRLQVEHGVTEMVTGR</sequence>
<dbReference type="GO" id="GO:0005524">
    <property type="term" value="F:ATP binding"/>
    <property type="evidence" value="ECO:0007669"/>
    <property type="project" value="UniProtKB-UniRule"/>
</dbReference>
<dbReference type="PROSITE" id="PS00867">
    <property type="entry name" value="CPSASE_2"/>
    <property type="match status" value="1"/>
</dbReference>
<dbReference type="EMBL" id="CASHTH010002311">
    <property type="protein sequence ID" value="CAI8027971.1"/>
    <property type="molecule type" value="Genomic_DNA"/>
</dbReference>
<dbReference type="Pfam" id="PF00289">
    <property type="entry name" value="Biotin_carb_N"/>
    <property type="match status" value="1"/>
</dbReference>
<evidence type="ECO:0000256" key="4">
    <source>
        <dbReference type="ARBA" id="ARBA00023267"/>
    </source>
</evidence>
<comment type="caution">
    <text evidence="8">The sequence shown here is derived from an EMBL/GenBank/DDBJ whole genome shotgun (WGS) entry which is preliminary data.</text>
</comment>
<name>A0AA35WT45_GEOBA</name>
<dbReference type="GO" id="GO:0046872">
    <property type="term" value="F:metal ion binding"/>
    <property type="evidence" value="ECO:0007669"/>
    <property type="project" value="InterPro"/>
</dbReference>
<dbReference type="InterPro" id="IPR011764">
    <property type="entry name" value="Biotin_carboxylation_dom"/>
</dbReference>
<protein>
    <submittedName>
        <fullName evidence="8">Biotin carboxylase</fullName>
    </submittedName>
</protein>
<keyword evidence="1" id="KW-0436">Ligase</keyword>
<feature type="non-terminal residue" evidence="8">
    <location>
        <position position="1"/>
    </location>
</feature>
<dbReference type="InterPro" id="IPR050856">
    <property type="entry name" value="Biotin_carboxylase_complex"/>
</dbReference>
<evidence type="ECO:0000256" key="5">
    <source>
        <dbReference type="PROSITE-ProRule" id="PRU00409"/>
    </source>
</evidence>
<dbReference type="Pfam" id="PF02786">
    <property type="entry name" value="CPSase_L_D2"/>
    <property type="match status" value="1"/>
</dbReference>
<evidence type="ECO:0000256" key="2">
    <source>
        <dbReference type="ARBA" id="ARBA00022741"/>
    </source>
</evidence>
<dbReference type="PROSITE" id="PS50979">
    <property type="entry name" value="BC"/>
    <property type="match status" value="1"/>
</dbReference>
<reference evidence="8" key="1">
    <citation type="submission" date="2023-03" db="EMBL/GenBank/DDBJ databases">
        <authorList>
            <person name="Steffen K."/>
            <person name="Cardenas P."/>
        </authorList>
    </citation>
    <scope>NUCLEOTIDE SEQUENCE</scope>
</reference>
<dbReference type="InterPro" id="IPR005479">
    <property type="entry name" value="CPAse_ATP-bd"/>
</dbReference>
<dbReference type="PANTHER" id="PTHR18866:SF33">
    <property type="entry name" value="METHYLCROTONOYL-COA CARBOXYLASE SUBUNIT ALPHA, MITOCHONDRIAL-RELATED"/>
    <property type="match status" value="1"/>
</dbReference>
<feature type="domain" description="Biotin carboxylation" evidence="7">
    <location>
        <begin position="1"/>
        <end position="307"/>
    </location>
</feature>
<dbReference type="InterPro" id="IPR016185">
    <property type="entry name" value="PreATP-grasp_dom_sf"/>
</dbReference>
<evidence type="ECO:0000259" key="6">
    <source>
        <dbReference type="PROSITE" id="PS50975"/>
    </source>
</evidence>